<evidence type="ECO:0000256" key="1">
    <source>
        <dbReference type="ARBA" id="ARBA00004370"/>
    </source>
</evidence>
<dbReference type="Proteomes" id="UP000488299">
    <property type="component" value="Unassembled WGS sequence"/>
</dbReference>
<evidence type="ECO:0000313" key="7">
    <source>
        <dbReference type="EMBL" id="KAB7730202.1"/>
    </source>
</evidence>
<dbReference type="InterPro" id="IPR000184">
    <property type="entry name" value="Bac_surfAg_D15"/>
</dbReference>
<name>A0A7J5TYJ6_9BACT</name>
<sequence length="870" mass="99773">MGVGQLTSLITLYTVLITLSGCYTSRTNDYLLYTNSIRGNRTVISDELEALIPQKPNRRILRTPLTPALWIYQASSRRYNRDSAIAELAAKTTQFERQSELVASDPAALKRLNRRFGREARKLRRYAEEGNWWMRNLGEKPTYFYPRDAEANALKMQTYLRRTKGFLRATAEYTVDTLLDGRVRVNYLIDEKEPYRLRSIGYDIPDSNVRVLVQAEQSKSYLKIGDRFDGDKLDNERTRIEELLRNNGYYEFGRNYIRVSASRDTAASVVASNAQSTLVDLTIQIPNPPLRNAHPLYQIGDVNVRIGSTQEPTATGPISPTDTVSQNGILYFYSGRKFATRLLDSKIRLRPGKLYSQADYTSTQRQLFLLNQFKFVNINFTDTTGRRLRTEIRATPLDKYEITTEGGLFVLYQGQGYPGPFANLTFRIRNFFGGLETFETNLRAGIEAQTGFADSSSTSQIRDPYLAQELGLTTSLIFPQILFPGRLRFTFNDLNPRTQISLGYNYTNRPDFLRQTFRTTLSYNWQKAPHHQYSFFLTDLNLIRSSFDGGPNEQLRKQFYQRLVQLRDAGNRVLFNSFLPSIASNMSFAYTYNTNVFGENRRANFFRVALESGGTTLNLLSSAAIRRFTEQTGLQLFKYLRFNADFRHYIPLRPRTTLAFRVNSGLLYSYGPDRSAPYEKYFFAGGSNSLRAWRPRRLGPGSAYPRSTESKVIPGVQVPTFITDPRNPEVKLPQFDYTFEQPGDFLLEGSAELRWRYFHFGADINGALFLDAGNVWTLRNDPARQNAELRVNKLVPDIAVGTGTGLRIDFSYFIIRFDAGIKVWDPARRYIRESDGQLVDERFLLPQFTLKRLSRGANPLIVNFGIGYPF</sequence>
<organism evidence="7 8">
    <name type="scientific">Rudanella paleaurantiibacter</name>
    <dbReference type="NCBI Taxonomy" id="2614655"/>
    <lineage>
        <taxon>Bacteria</taxon>
        <taxon>Pseudomonadati</taxon>
        <taxon>Bacteroidota</taxon>
        <taxon>Cytophagia</taxon>
        <taxon>Cytophagales</taxon>
        <taxon>Cytophagaceae</taxon>
        <taxon>Rudanella</taxon>
    </lineage>
</organism>
<dbReference type="EMBL" id="WELI01000005">
    <property type="protein sequence ID" value="KAB7730202.1"/>
    <property type="molecule type" value="Genomic_DNA"/>
</dbReference>
<keyword evidence="3" id="KW-0732">Signal</keyword>
<gene>
    <name evidence="7" type="ORF">F5984_13585</name>
</gene>
<evidence type="ECO:0000313" key="8">
    <source>
        <dbReference type="Proteomes" id="UP000488299"/>
    </source>
</evidence>
<comment type="subcellular location">
    <subcellularLocation>
        <location evidence="1">Membrane</location>
    </subcellularLocation>
</comment>
<keyword evidence="5" id="KW-0998">Cell outer membrane</keyword>
<keyword evidence="8" id="KW-1185">Reference proteome</keyword>
<proteinExistence type="predicted"/>
<protein>
    <submittedName>
        <fullName evidence="7">BamA/TamA family outer membrane protein</fullName>
    </submittedName>
</protein>
<evidence type="ECO:0000256" key="3">
    <source>
        <dbReference type="ARBA" id="ARBA00022729"/>
    </source>
</evidence>
<keyword evidence="4" id="KW-0472">Membrane</keyword>
<evidence type="ECO:0000259" key="6">
    <source>
        <dbReference type="Pfam" id="PF01103"/>
    </source>
</evidence>
<dbReference type="PANTHER" id="PTHR12815:SF47">
    <property type="entry name" value="TRANSLOCATION AND ASSEMBLY MODULE SUBUNIT TAMA"/>
    <property type="match status" value="1"/>
</dbReference>
<evidence type="ECO:0000256" key="4">
    <source>
        <dbReference type="ARBA" id="ARBA00023136"/>
    </source>
</evidence>
<accession>A0A7J5TYJ6</accession>
<dbReference type="AlphaFoldDB" id="A0A7J5TYJ6"/>
<evidence type="ECO:0000256" key="5">
    <source>
        <dbReference type="ARBA" id="ARBA00023237"/>
    </source>
</evidence>
<comment type="caution">
    <text evidence="7">The sequence shown here is derived from an EMBL/GenBank/DDBJ whole genome shotgun (WGS) entry which is preliminary data.</text>
</comment>
<dbReference type="RefSeq" id="WP_152124804.1">
    <property type="nucleotide sequence ID" value="NZ_WELI01000005.1"/>
</dbReference>
<feature type="domain" description="Bacterial surface antigen (D15)" evidence="6">
    <location>
        <begin position="544"/>
        <end position="824"/>
    </location>
</feature>
<dbReference type="GO" id="GO:0019867">
    <property type="term" value="C:outer membrane"/>
    <property type="evidence" value="ECO:0007669"/>
    <property type="project" value="InterPro"/>
</dbReference>
<evidence type="ECO:0000256" key="2">
    <source>
        <dbReference type="ARBA" id="ARBA00022692"/>
    </source>
</evidence>
<dbReference type="Gene3D" id="2.40.160.50">
    <property type="entry name" value="membrane protein fhac: a member of the omp85/tpsb transporter family"/>
    <property type="match status" value="1"/>
</dbReference>
<keyword evidence="2" id="KW-0812">Transmembrane</keyword>
<dbReference type="Pfam" id="PF01103">
    <property type="entry name" value="Omp85"/>
    <property type="match status" value="1"/>
</dbReference>
<dbReference type="PANTHER" id="PTHR12815">
    <property type="entry name" value="SORTING AND ASSEMBLY MACHINERY SAMM50 PROTEIN FAMILY MEMBER"/>
    <property type="match status" value="1"/>
</dbReference>
<dbReference type="InterPro" id="IPR039910">
    <property type="entry name" value="D15-like"/>
</dbReference>
<reference evidence="7 8" key="1">
    <citation type="submission" date="2019-10" db="EMBL/GenBank/DDBJ databases">
        <title>Rudanella paleaurantiibacter sp. nov., isolated from sludge.</title>
        <authorList>
            <person name="Xu S.Q."/>
        </authorList>
    </citation>
    <scope>NUCLEOTIDE SEQUENCE [LARGE SCALE GENOMIC DNA]</scope>
    <source>
        <strain evidence="7 8">HX-22-17</strain>
    </source>
</reference>